<evidence type="ECO:0000313" key="2">
    <source>
        <dbReference type="EMBL" id="CAE2216462.1"/>
    </source>
</evidence>
<name>A0A7S4I271_9EUKA</name>
<dbReference type="AlphaFoldDB" id="A0A7S4I271"/>
<proteinExistence type="predicted"/>
<reference evidence="2" key="1">
    <citation type="submission" date="2021-01" db="EMBL/GenBank/DDBJ databases">
        <authorList>
            <person name="Corre E."/>
            <person name="Pelletier E."/>
            <person name="Niang G."/>
            <person name="Scheremetjew M."/>
            <person name="Finn R."/>
            <person name="Kale V."/>
            <person name="Holt S."/>
            <person name="Cochrane G."/>
            <person name="Meng A."/>
            <person name="Brown T."/>
            <person name="Cohen L."/>
        </authorList>
    </citation>
    <scope>NUCLEOTIDE SEQUENCE</scope>
    <source>
        <strain evidence="2">DIVA3 518/3/11/1/6</strain>
    </source>
</reference>
<gene>
    <name evidence="2" type="ORF">VSP0166_LOCUS7374</name>
</gene>
<feature type="compositionally biased region" description="Basic residues" evidence="1">
    <location>
        <begin position="84"/>
        <end position="102"/>
    </location>
</feature>
<organism evidence="2">
    <name type="scientific">Vannella robusta</name>
    <dbReference type="NCBI Taxonomy" id="1487602"/>
    <lineage>
        <taxon>Eukaryota</taxon>
        <taxon>Amoebozoa</taxon>
        <taxon>Discosea</taxon>
        <taxon>Flabellinia</taxon>
        <taxon>Vannellidae</taxon>
        <taxon>Vannella</taxon>
    </lineage>
</organism>
<evidence type="ECO:0000256" key="1">
    <source>
        <dbReference type="SAM" id="MobiDB-lite"/>
    </source>
</evidence>
<dbReference type="EMBL" id="HBKP01010449">
    <property type="protein sequence ID" value="CAE2216462.1"/>
    <property type="molecule type" value="Transcribed_RNA"/>
</dbReference>
<accession>A0A7S4I271</accession>
<feature type="region of interest" description="Disordered" evidence="1">
    <location>
        <begin position="81"/>
        <end position="124"/>
    </location>
</feature>
<sequence length="157" mass="17446">MQAVCVCSCAHCCWQRQYGAAGWSSNPVQYSVPQYAPVMYPQQFPVGNATPVPPAEIACDPPAAAMNSPSFVSPELVQIFANSNRKRKHQKERGSTRKRRKQNSSPLAPADDIKNPSPTPKVSYGTYSKTVLELESQMDADFDTYELHHQPIAWPHV</sequence>
<protein>
    <submittedName>
        <fullName evidence="2">Uncharacterized protein</fullName>
    </submittedName>
</protein>